<name>A0A1G9DTG8_9BACT</name>
<evidence type="ECO:0000313" key="1">
    <source>
        <dbReference type="EMBL" id="SDK67149.1"/>
    </source>
</evidence>
<accession>A0A1G9DTG8</accession>
<gene>
    <name evidence="1" type="ORF">SAMN05421823_103243</name>
</gene>
<keyword evidence="2" id="KW-1185">Reference proteome</keyword>
<organism evidence="1 2">
    <name type="scientific">Catalinimonas alkaloidigena</name>
    <dbReference type="NCBI Taxonomy" id="1075417"/>
    <lineage>
        <taxon>Bacteria</taxon>
        <taxon>Pseudomonadati</taxon>
        <taxon>Bacteroidota</taxon>
        <taxon>Cytophagia</taxon>
        <taxon>Cytophagales</taxon>
        <taxon>Catalimonadaceae</taxon>
        <taxon>Catalinimonas</taxon>
    </lineage>
</organism>
<proteinExistence type="predicted"/>
<sequence length="183" mass="21391">MKWILLFSFLGTVLPWWTSPVQDNLTRVKLSDHISVSLPKDFMPMSEADIQRRHLSYRRPVAMYTEGSGQVDFGFNASHNDNWSVKDLPILQSFYESTIRSMYTDVEFLRRDQTEINGKPFVVFEFVSTVTEEGRAPIRKYTYIQYTIRKSYTLVFHFTCPAEQQTRWQPTAVAIMQSVKVEG</sequence>
<dbReference type="RefSeq" id="WP_089681264.1">
    <property type="nucleotide sequence ID" value="NZ_FNFO01000003.1"/>
</dbReference>
<dbReference type="OrthoDB" id="249246at2"/>
<protein>
    <submittedName>
        <fullName evidence="1">Uncharacterized protein</fullName>
    </submittedName>
</protein>
<dbReference type="EMBL" id="FNFO01000003">
    <property type="protein sequence ID" value="SDK67149.1"/>
    <property type="molecule type" value="Genomic_DNA"/>
</dbReference>
<dbReference type="AlphaFoldDB" id="A0A1G9DTG8"/>
<dbReference type="STRING" id="1075417.SAMN05421823_103243"/>
<evidence type="ECO:0000313" key="2">
    <source>
        <dbReference type="Proteomes" id="UP000198510"/>
    </source>
</evidence>
<dbReference type="Proteomes" id="UP000198510">
    <property type="component" value="Unassembled WGS sequence"/>
</dbReference>
<reference evidence="1 2" key="1">
    <citation type="submission" date="2016-10" db="EMBL/GenBank/DDBJ databases">
        <authorList>
            <person name="de Groot N.N."/>
        </authorList>
    </citation>
    <scope>NUCLEOTIDE SEQUENCE [LARGE SCALE GENOMIC DNA]</scope>
    <source>
        <strain evidence="1 2">DSM 25186</strain>
    </source>
</reference>